<evidence type="ECO:0000313" key="3">
    <source>
        <dbReference type="EMBL" id="TMW69535.1"/>
    </source>
</evidence>
<sequence>MADSVLVHSCTVYLYLYDAKQGGYAQQTDAALGCALLAVSESPSSFKLLLYNAQKQPILETPVTPATRFTPQQNAYVNFYAHTQANYSMRFKDNAASAAFLIAAALAKAQMFVQDPANYSATTRPWSTQFDEIDTGKESSGSGIAQGDVAGLECMIWEGSLATSAVFFTSNPLDIAQQTPSEQARRDGQLKRVHVGDGNTPEVSRALADGLVGMHKHGRRIVALVLPSTQQWAIADVELIKVKKAKNGSIAAPAPSEATAEQVGEDDGTSSTASHDEIVQRMAHLSRKGSQSSGLIANLNAASPPLSRQGSANWQNGGRSFSSQLSSVEEAISAPGYTPVPLPGIVTMADLQGFASRRTSSNQLIPPSESTPVHTESLASRVIGSLKEQNVEVASFSPGSPEVSSDLEKLLKEQSELDQLRKQLEESKRKLEQQDSSETIGSSGAPSASTASFSSNTALALTPTVPSIPTSMASNGINGYTPWQPPSSQPFSSTLPSGLGLRPDLLPPFTPSSLIPSPLPPTPSTIPSLPNPMAGSYGSTSLTSYQPPSSNTQSSPEVENGLMRLQRSSTSIESTLQDLQSKLDRLLNLQNSMKPSKYASSSLFSSSGLSAGSMGGVSSGLVSSSSSLLKNLEKALAQRDQLQDLNGRLQEAKDQMESTIEELQSQHESLQLENRNLLDKLQNGNHLQQEKFRLELRNVQQQLSHTQEQMLVFQEENFRLRQELAAKDEQVVKEKAQLQDEARKQLEQLQRQLQVQVHQDSKDAMERLQSDKLRLEKQANELTTQKAQAEIERDSMANQLRILQSQQSQWQDEQTQSQAMQDARVKDLQVQFQQSSAEMAALKQQLDKYRSDNRQLQDQLLVKDEEMTQLQRSKTKQEYSALSELLKEFMNDIYFHFQDAFEEDAEFTGKEIVMAIRKILKQNTMEILSKLEEFWHLQHQQQS</sequence>
<protein>
    <submittedName>
        <fullName evidence="3">Uncharacterized protein</fullName>
    </submittedName>
</protein>
<evidence type="ECO:0000256" key="2">
    <source>
        <dbReference type="SAM" id="MobiDB-lite"/>
    </source>
</evidence>
<gene>
    <name evidence="3" type="ORF">Poli38472_001691</name>
</gene>
<feature type="coiled-coil region" evidence="1">
    <location>
        <begin position="625"/>
        <end position="873"/>
    </location>
</feature>
<dbReference type="EMBL" id="SPLM01000001">
    <property type="protein sequence ID" value="TMW69535.1"/>
    <property type="molecule type" value="Genomic_DNA"/>
</dbReference>
<dbReference type="PANTHER" id="PTHR44927">
    <property type="entry name" value="FK506-BINDING PROTEIN 15"/>
    <property type="match status" value="1"/>
</dbReference>
<proteinExistence type="predicted"/>
<feature type="region of interest" description="Disordered" evidence="2">
    <location>
        <begin position="479"/>
        <end position="558"/>
    </location>
</feature>
<feature type="region of interest" description="Disordered" evidence="2">
    <location>
        <begin position="248"/>
        <end position="273"/>
    </location>
</feature>
<feature type="compositionally biased region" description="Low complexity" evidence="2">
    <location>
        <begin position="442"/>
        <end position="451"/>
    </location>
</feature>
<feature type="compositionally biased region" description="Polar residues" evidence="2">
    <location>
        <begin position="537"/>
        <end position="557"/>
    </location>
</feature>
<comment type="caution">
    <text evidence="3">The sequence shown here is derived from an EMBL/GenBank/DDBJ whole genome shotgun (WGS) entry which is preliminary data.</text>
</comment>
<dbReference type="PANTHER" id="PTHR44927:SF1">
    <property type="entry name" value="FK506-BINDING PROTEIN 15"/>
    <property type="match status" value="1"/>
</dbReference>
<feature type="region of interest" description="Disordered" evidence="2">
    <location>
        <begin position="425"/>
        <end position="451"/>
    </location>
</feature>
<evidence type="ECO:0000313" key="4">
    <source>
        <dbReference type="Proteomes" id="UP000794436"/>
    </source>
</evidence>
<keyword evidence="1" id="KW-0175">Coiled coil</keyword>
<evidence type="ECO:0000256" key="1">
    <source>
        <dbReference type="SAM" id="Coils"/>
    </source>
</evidence>
<organism evidence="3 4">
    <name type="scientific">Pythium oligandrum</name>
    <name type="common">Mycoparasitic fungus</name>
    <dbReference type="NCBI Taxonomy" id="41045"/>
    <lineage>
        <taxon>Eukaryota</taxon>
        <taxon>Sar</taxon>
        <taxon>Stramenopiles</taxon>
        <taxon>Oomycota</taxon>
        <taxon>Peronosporomycetes</taxon>
        <taxon>Pythiales</taxon>
        <taxon>Pythiaceae</taxon>
        <taxon>Pythium</taxon>
    </lineage>
</organism>
<name>A0A8K1CTX8_PYTOL</name>
<dbReference type="Proteomes" id="UP000794436">
    <property type="component" value="Unassembled WGS sequence"/>
</dbReference>
<dbReference type="AlphaFoldDB" id="A0A8K1CTX8"/>
<dbReference type="OrthoDB" id="77911at2759"/>
<reference evidence="3" key="1">
    <citation type="submission" date="2019-03" db="EMBL/GenBank/DDBJ databases">
        <title>Long read genome sequence of the mycoparasitic Pythium oligandrum ATCC 38472 isolated from sugarbeet rhizosphere.</title>
        <authorList>
            <person name="Gaulin E."/>
        </authorList>
    </citation>
    <scope>NUCLEOTIDE SEQUENCE</scope>
    <source>
        <strain evidence="3">ATCC 38472_TT</strain>
    </source>
</reference>
<keyword evidence="4" id="KW-1185">Reference proteome</keyword>
<accession>A0A8K1CTX8</accession>